<feature type="transmembrane region" description="Helical" evidence="7">
    <location>
        <begin position="179"/>
        <end position="200"/>
    </location>
</feature>
<dbReference type="PANTHER" id="PTHR33048">
    <property type="entry name" value="PTH11-LIKE INTEGRAL MEMBRANE PROTEIN (AFU_ORTHOLOGUE AFUA_5G11245)"/>
    <property type="match status" value="1"/>
</dbReference>
<dbReference type="Proteomes" id="UP000800038">
    <property type="component" value="Unassembled WGS sequence"/>
</dbReference>
<feature type="transmembrane region" description="Helical" evidence="7">
    <location>
        <begin position="97"/>
        <end position="121"/>
    </location>
</feature>
<gene>
    <name evidence="9" type="ORF">EJ02DRAFT_129282</name>
</gene>
<evidence type="ECO:0000256" key="3">
    <source>
        <dbReference type="ARBA" id="ARBA00022989"/>
    </source>
</evidence>
<evidence type="ECO:0000313" key="10">
    <source>
        <dbReference type="Proteomes" id="UP000800038"/>
    </source>
</evidence>
<keyword evidence="4 7" id="KW-0472">Membrane</keyword>
<feature type="transmembrane region" description="Helical" evidence="7">
    <location>
        <begin position="255"/>
        <end position="276"/>
    </location>
</feature>
<dbReference type="EMBL" id="ML976024">
    <property type="protein sequence ID" value="KAF1943503.1"/>
    <property type="molecule type" value="Genomic_DNA"/>
</dbReference>
<sequence length="478" mass="53479">MQLSDGRRYLASSIVHVSVIMLFRYILIRPHVDAISGRQQVTMCDSKSQPANALITAQDHGTILAMVAWFLACLVALCTAVRLIARHRLPHLRQFPLSDDAIIVAASLCTVVSAVIISTAVDSGLGKRRCLLTSADMEQIQLKVYVSTLLSILAIGISKFSMLLYLFRITEITLQRVGVTAIGVFVSLWTIVVLAGTVFQCEMPKPWEIFEGRCIPLLPFWITAISVDIVTDLLMILLSIGMVWTMRIDHCQRTWAISVFSLRFILVVTSAVRIVYLKRVSYANADPTYDYQHYAIPTQCHSTFAVMLACTLVLKPMVSLLHVKQSQQASRSMVKHAKHWSGSTIRGTPYEPYDAFVNPHITKESLPSIQATMSTTPTSFRYSLDEDILLPDMPAHTKYTHPDIPLPIQYKKVSPIQYKKASPPRPPRPTSAQRPDLSIFTKTTYLKAQPMTRLGSVKNHDTLRAWENVGSLRARGLA</sequence>
<keyword evidence="3 7" id="KW-1133">Transmembrane helix</keyword>
<organism evidence="9 10">
    <name type="scientific">Clathrospora elynae</name>
    <dbReference type="NCBI Taxonomy" id="706981"/>
    <lineage>
        <taxon>Eukaryota</taxon>
        <taxon>Fungi</taxon>
        <taxon>Dikarya</taxon>
        <taxon>Ascomycota</taxon>
        <taxon>Pezizomycotina</taxon>
        <taxon>Dothideomycetes</taxon>
        <taxon>Pleosporomycetidae</taxon>
        <taxon>Pleosporales</taxon>
        <taxon>Diademaceae</taxon>
        <taxon>Clathrospora</taxon>
    </lineage>
</organism>
<comment type="subcellular location">
    <subcellularLocation>
        <location evidence="1">Membrane</location>
        <topology evidence="1">Multi-pass membrane protein</topology>
    </subcellularLocation>
</comment>
<feature type="transmembrane region" description="Helical" evidence="7">
    <location>
        <begin position="296"/>
        <end position="314"/>
    </location>
</feature>
<evidence type="ECO:0000256" key="2">
    <source>
        <dbReference type="ARBA" id="ARBA00022692"/>
    </source>
</evidence>
<evidence type="ECO:0000256" key="6">
    <source>
        <dbReference type="SAM" id="MobiDB-lite"/>
    </source>
</evidence>
<evidence type="ECO:0000256" key="4">
    <source>
        <dbReference type="ARBA" id="ARBA00023136"/>
    </source>
</evidence>
<feature type="transmembrane region" description="Helical" evidence="7">
    <location>
        <begin position="144"/>
        <end position="167"/>
    </location>
</feature>
<dbReference type="AlphaFoldDB" id="A0A6A5STL9"/>
<dbReference type="InterPro" id="IPR049326">
    <property type="entry name" value="Rhodopsin_dom_fungi"/>
</dbReference>
<dbReference type="GO" id="GO:0016020">
    <property type="term" value="C:membrane"/>
    <property type="evidence" value="ECO:0007669"/>
    <property type="project" value="UniProtKB-SubCell"/>
</dbReference>
<keyword evidence="10" id="KW-1185">Reference proteome</keyword>
<reference evidence="9" key="1">
    <citation type="journal article" date="2020" name="Stud. Mycol.">
        <title>101 Dothideomycetes genomes: a test case for predicting lifestyles and emergence of pathogens.</title>
        <authorList>
            <person name="Haridas S."/>
            <person name="Albert R."/>
            <person name="Binder M."/>
            <person name="Bloem J."/>
            <person name="Labutti K."/>
            <person name="Salamov A."/>
            <person name="Andreopoulos B."/>
            <person name="Baker S."/>
            <person name="Barry K."/>
            <person name="Bills G."/>
            <person name="Bluhm B."/>
            <person name="Cannon C."/>
            <person name="Castanera R."/>
            <person name="Culley D."/>
            <person name="Daum C."/>
            <person name="Ezra D."/>
            <person name="Gonzalez J."/>
            <person name="Henrissat B."/>
            <person name="Kuo A."/>
            <person name="Liang C."/>
            <person name="Lipzen A."/>
            <person name="Lutzoni F."/>
            <person name="Magnuson J."/>
            <person name="Mondo S."/>
            <person name="Nolan M."/>
            <person name="Ohm R."/>
            <person name="Pangilinan J."/>
            <person name="Park H.-J."/>
            <person name="Ramirez L."/>
            <person name="Alfaro M."/>
            <person name="Sun H."/>
            <person name="Tritt A."/>
            <person name="Yoshinaga Y."/>
            <person name="Zwiers L.-H."/>
            <person name="Turgeon B."/>
            <person name="Goodwin S."/>
            <person name="Spatafora J."/>
            <person name="Crous P."/>
            <person name="Grigoriev I."/>
        </authorList>
    </citation>
    <scope>NUCLEOTIDE SEQUENCE</scope>
    <source>
        <strain evidence="9">CBS 161.51</strain>
    </source>
</reference>
<evidence type="ECO:0000256" key="7">
    <source>
        <dbReference type="SAM" id="Phobius"/>
    </source>
</evidence>
<dbReference type="InterPro" id="IPR052337">
    <property type="entry name" value="SAT4-like"/>
</dbReference>
<dbReference type="Pfam" id="PF20684">
    <property type="entry name" value="Fung_rhodopsin"/>
    <property type="match status" value="1"/>
</dbReference>
<dbReference type="OrthoDB" id="3897607at2759"/>
<protein>
    <recommendedName>
        <fullName evidence="8">Rhodopsin domain-containing protein</fullName>
    </recommendedName>
</protein>
<proteinExistence type="inferred from homology"/>
<evidence type="ECO:0000313" key="9">
    <source>
        <dbReference type="EMBL" id="KAF1943503.1"/>
    </source>
</evidence>
<keyword evidence="2 7" id="KW-0812">Transmembrane</keyword>
<feature type="transmembrane region" description="Helical" evidence="7">
    <location>
        <begin position="9"/>
        <end position="28"/>
    </location>
</feature>
<evidence type="ECO:0000259" key="8">
    <source>
        <dbReference type="Pfam" id="PF20684"/>
    </source>
</evidence>
<dbReference type="PANTHER" id="PTHR33048:SF158">
    <property type="entry name" value="MEMBRANE PROTEIN PTH11-LIKE, PUTATIVE-RELATED"/>
    <property type="match status" value="1"/>
</dbReference>
<name>A0A6A5STL9_9PLEO</name>
<feature type="region of interest" description="Disordered" evidence="6">
    <location>
        <begin position="416"/>
        <end position="436"/>
    </location>
</feature>
<feature type="transmembrane region" description="Helical" evidence="7">
    <location>
        <begin position="63"/>
        <end position="85"/>
    </location>
</feature>
<comment type="similarity">
    <text evidence="5">Belongs to the SAT4 family.</text>
</comment>
<accession>A0A6A5STL9</accession>
<feature type="transmembrane region" description="Helical" evidence="7">
    <location>
        <begin position="220"/>
        <end position="243"/>
    </location>
</feature>
<evidence type="ECO:0000256" key="1">
    <source>
        <dbReference type="ARBA" id="ARBA00004141"/>
    </source>
</evidence>
<feature type="domain" description="Rhodopsin" evidence="8">
    <location>
        <begin position="82"/>
        <end position="319"/>
    </location>
</feature>
<evidence type="ECO:0000256" key="5">
    <source>
        <dbReference type="ARBA" id="ARBA00038359"/>
    </source>
</evidence>